<keyword evidence="2" id="KW-1185">Reference proteome</keyword>
<accession>A0ACD4RFT4</accession>
<evidence type="ECO:0000313" key="2">
    <source>
        <dbReference type="Proteomes" id="UP001226091"/>
    </source>
</evidence>
<name>A0ACD4RFT4_9BACI</name>
<gene>
    <name evidence="1" type="ORF">QLQ22_08650</name>
</gene>
<protein>
    <submittedName>
        <fullName evidence="1">PepSY domain-containing protein</fullName>
    </submittedName>
</protein>
<proteinExistence type="predicted"/>
<evidence type="ECO:0000313" key="1">
    <source>
        <dbReference type="EMBL" id="WHZ59376.1"/>
    </source>
</evidence>
<dbReference type="Proteomes" id="UP001226091">
    <property type="component" value="Chromosome"/>
</dbReference>
<organism evidence="1 2">
    <name type="scientific">Metabacillus hrfriensis</name>
    <dbReference type="NCBI Taxonomy" id="3048891"/>
    <lineage>
        <taxon>Bacteria</taxon>
        <taxon>Bacillati</taxon>
        <taxon>Bacillota</taxon>
        <taxon>Bacilli</taxon>
        <taxon>Bacillales</taxon>
        <taxon>Bacillaceae</taxon>
        <taxon>Metabacillus</taxon>
    </lineage>
</organism>
<reference evidence="2" key="1">
    <citation type="journal article" date="2025" name="Aquaculture">
        <title>Assessment of the bioflocculant production and safety properties of Metabacillus hrfriensis sp. nov. based on phenotypic and whole-genome sequencing analysis.</title>
        <authorList>
            <person name="Zhang R."/>
            <person name="Zhao Z."/>
            <person name="Luo L."/>
            <person name="Wang S."/>
            <person name="Guo K."/>
            <person name="Xu W."/>
        </authorList>
    </citation>
    <scope>NUCLEOTIDE SEQUENCE [LARGE SCALE GENOMIC DNA]</scope>
    <source>
        <strain evidence="2">CT-WN-B3</strain>
    </source>
</reference>
<dbReference type="EMBL" id="CP126116">
    <property type="protein sequence ID" value="WHZ59376.1"/>
    <property type="molecule type" value="Genomic_DNA"/>
</dbReference>
<sequence>MKLTTALLTGALVIGGIGAGSQFIGPNDRVQAEKKAEEQNLKISYEQAKEIVQKEQKGSISEMELERESGAWVYDIEVKSEGTDYDFRVNADSGEITKKKQDDDRQDDDRDDSNVDSKQVKISLEEATKIALNEAKGTVEEAELEDEDGEAVYSFEIKSENGKEAEVEISAETGNVVKTEWEDED</sequence>